<evidence type="ECO:0000256" key="6">
    <source>
        <dbReference type="ARBA" id="ARBA00017032"/>
    </source>
</evidence>
<feature type="domain" description="FDX-ACB" evidence="19">
    <location>
        <begin position="360"/>
        <end position="452"/>
    </location>
</feature>
<evidence type="ECO:0000256" key="7">
    <source>
        <dbReference type="ARBA" id="ARBA00022490"/>
    </source>
</evidence>
<evidence type="ECO:0000256" key="3">
    <source>
        <dbReference type="ARBA" id="ARBA00008653"/>
    </source>
</evidence>
<evidence type="ECO:0000256" key="5">
    <source>
        <dbReference type="ARBA" id="ARBA00012814"/>
    </source>
</evidence>
<dbReference type="InterPro" id="IPR005146">
    <property type="entry name" value="B3/B4_tRNA-bd"/>
</dbReference>
<dbReference type="InterPro" id="IPR045864">
    <property type="entry name" value="aa-tRNA-synth_II/BPL/LPL"/>
</dbReference>
<keyword evidence="13" id="KW-0460">Magnesium</keyword>
<evidence type="ECO:0000256" key="12">
    <source>
        <dbReference type="ARBA" id="ARBA00022840"/>
    </source>
</evidence>
<evidence type="ECO:0000256" key="15">
    <source>
        <dbReference type="ARBA" id="ARBA00022917"/>
    </source>
</evidence>
<accession>A0A7C1BE03</accession>
<evidence type="ECO:0000259" key="20">
    <source>
        <dbReference type="PROSITE" id="PS51483"/>
    </source>
</evidence>
<evidence type="ECO:0000256" key="8">
    <source>
        <dbReference type="ARBA" id="ARBA00022555"/>
    </source>
</evidence>
<dbReference type="InterPro" id="IPR005121">
    <property type="entry name" value="Fdx_antiC-bd"/>
</dbReference>
<evidence type="ECO:0000256" key="2">
    <source>
        <dbReference type="ARBA" id="ARBA00004496"/>
    </source>
</evidence>
<evidence type="ECO:0000256" key="17">
    <source>
        <dbReference type="ARBA" id="ARBA00033189"/>
    </source>
</evidence>
<dbReference type="Pfam" id="PF03483">
    <property type="entry name" value="B3_4"/>
    <property type="match status" value="1"/>
</dbReference>
<evidence type="ECO:0000313" key="21">
    <source>
        <dbReference type="EMBL" id="HDM90263.1"/>
    </source>
</evidence>
<dbReference type="Gene3D" id="3.30.56.10">
    <property type="match status" value="1"/>
</dbReference>
<dbReference type="Pfam" id="PF03147">
    <property type="entry name" value="FDX-ACB"/>
    <property type="match status" value="1"/>
</dbReference>
<evidence type="ECO:0000256" key="18">
    <source>
        <dbReference type="ARBA" id="ARBA00049255"/>
    </source>
</evidence>
<dbReference type="EMBL" id="DRBW01000143">
    <property type="protein sequence ID" value="HDM90263.1"/>
    <property type="molecule type" value="Genomic_DNA"/>
</dbReference>
<dbReference type="GO" id="GO:0000287">
    <property type="term" value="F:magnesium ion binding"/>
    <property type="evidence" value="ECO:0007669"/>
    <property type="project" value="InterPro"/>
</dbReference>
<keyword evidence="12" id="KW-0067">ATP-binding</keyword>
<keyword evidence="10" id="KW-0479">Metal-binding</keyword>
<dbReference type="SUPFAM" id="SSF55681">
    <property type="entry name" value="Class II aaRS and biotin synthetases"/>
    <property type="match status" value="1"/>
</dbReference>
<dbReference type="EC" id="6.1.1.20" evidence="5"/>
<dbReference type="InterPro" id="IPR045060">
    <property type="entry name" value="Phe-tRNA-ligase_IIc_bsu"/>
</dbReference>
<keyword evidence="14" id="KW-0694">RNA-binding</keyword>
<dbReference type="GO" id="GO:0004826">
    <property type="term" value="F:phenylalanine-tRNA ligase activity"/>
    <property type="evidence" value="ECO:0007669"/>
    <property type="project" value="UniProtKB-EC"/>
</dbReference>
<evidence type="ECO:0000259" key="19">
    <source>
        <dbReference type="PROSITE" id="PS51447"/>
    </source>
</evidence>
<dbReference type="Pfam" id="PF03484">
    <property type="entry name" value="B5"/>
    <property type="match status" value="1"/>
</dbReference>
<dbReference type="SMART" id="SM00896">
    <property type="entry name" value="FDX-ACB"/>
    <property type="match status" value="1"/>
</dbReference>
<dbReference type="FunFam" id="3.30.56.10:FF:000002">
    <property type="entry name" value="Phenylalanine--tRNA ligase beta subunit"/>
    <property type="match status" value="1"/>
</dbReference>
<dbReference type="GO" id="GO:0009328">
    <property type="term" value="C:phenylalanine-tRNA ligase complex"/>
    <property type="evidence" value="ECO:0007669"/>
    <property type="project" value="TreeGrafter"/>
</dbReference>
<dbReference type="InterPro" id="IPR009061">
    <property type="entry name" value="DNA-bd_dom_put_sf"/>
</dbReference>
<protein>
    <recommendedName>
        <fullName evidence="6">Phenylalanine--tRNA ligase beta subunit</fullName>
        <ecNumber evidence="5">6.1.1.20</ecNumber>
    </recommendedName>
    <alternativeName>
        <fullName evidence="17">Phenylalanyl-tRNA synthetase beta subunit</fullName>
    </alternativeName>
</protein>
<evidence type="ECO:0000256" key="16">
    <source>
        <dbReference type="ARBA" id="ARBA00023146"/>
    </source>
</evidence>
<reference evidence="21" key="1">
    <citation type="journal article" date="2020" name="mSystems">
        <title>Genome- and Community-Level Interaction Insights into Carbon Utilization and Element Cycling Functions of Hydrothermarchaeota in Hydrothermal Sediment.</title>
        <authorList>
            <person name="Zhou Z."/>
            <person name="Liu Y."/>
            <person name="Xu W."/>
            <person name="Pan J."/>
            <person name="Luo Z.H."/>
            <person name="Li M."/>
        </authorList>
    </citation>
    <scope>NUCLEOTIDE SEQUENCE [LARGE SCALE GENOMIC DNA]</scope>
    <source>
        <strain evidence="21">HyVt-237</strain>
    </source>
</reference>
<comment type="similarity">
    <text evidence="3">Belongs to the phenylalanyl-tRNA synthetase beta subunit family. Type 1 subfamily.</text>
</comment>
<dbReference type="PANTHER" id="PTHR10947:SF0">
    <property type="entry name" value="PHENYLALANINE--TRNA LIGASE BETA SUBUNIT"/>
    <property type="match status" value="1"/>
</dbReference>
<comment type="subunit">
    <text evidence="4">Tetramer of two alpha and two beta subunits.</text>
</comment>
<comment type="subcellular location">
    <subcellularLocation>
        <location evidence="2">Cytoplasm</location>
    </subcellularLocation>
</comment>
<proteinExistence type="inferred from homology"/>
<dbReference type="Pfam" id="PF17759">
    <property type="entry name" value="tRNA_synthFbeta"/>
    <property type="match status" value="1"/>
</dbReference>
<dbReference type="AlphaFoldDB" id="A0A7C1BE03"/>
<dbReference type="InterPro" id="IPR005147">
    <property type="entry name" value="tRNA_synthase_B5-dom"/>
</dbReference>
<dbReference type="SMART" id="SM00874">
    <property type="entry name" value="B5"/>
    <property type="match status" value="1"/>
</dbReference>
<evidence type="ECO:0000256" key="11">
    <source>
        <dbReference type="ARBA" id="ARBA00022741"/>
    </source>
</evidence>
<comment type="catalytic activity">
    <reaction evidence="18">
        <text>tRNA(Phe) + L-phenylalanine + ATP = L-phenylalanyl-tRNA(Phe) + AMP + diphosphate + H(+)</text>
        <dbReference type="Rhea" id="RHEA:19413"/>
        <dbReference type="Rhea" id="RHEA-COMP:9668"/>
        <dbReference type="Rhea" id="RHEA-COMP:9699"/>
        <dbReference type="ChEBI" id="CHEBI:15378"/>
        <dbReference type="ChEBI" id="CHEBI:30616"/>
        <dbReference type="ChEBI" id="CHEBI:33019"/>
        <dbReference type="ChEBI" id="CHEBI:58095"/>
        <dbReference type="ChEBI" id="CHEBI:78442"/>
        <dbReference type="ChEBI" id="CHEBI:78531"/>
        <dbReference type="ChEBI" id="CHEBI:456215"/>
        <dbReference type="EC" id="6.1.1.20"/>
    </reaction>
</comment>
<dbReference type="PROSITE" id="PS51447">
    <property type="entry name" value="FDX_ACB"/>
    <property type="match status" value="1"/>
</dbReference>
<dbReference type="PROSITE" id="PS51483">
    <property type="entry name" value="B5"/>
    <property type="match status" value="1"/>
</dbReference>
<dbReference type="Gene3D" id="3.30.930.10">
    <property type="entry name" value="Bira Bifunctional Protein, Domain 2"/>
    <property type="match status" value="1"/>
</dbReference>
<keyword evidence="7" id="KW-0963">Cytoplasm</keyword>
<organism evidence="21">
    <name type="scientific">candidate division WOR-3 bacterium</name>
    <dbReference type="NCBI Taxonomy" id="2052148"/>
    <lineage>
        <taxon>Bacteria</taxon>
        <taxon>Bacteria division WOR-3</taxon>
    </lineage>
</organism>
<dbReference type="InterPro" id="IPR020825">
    <property type="entry name" value="Phe-tRNA_synthase-like_B3/B4"/>
</dbReference>
<dbReference type="PANTHER" id="PTHR10947">
    <property type="entry name" value="PHENYLALANYL-TRNA SYNTHETASE BETA CHAIN AND LEUCINE-RICH REPEAT-CONTAINING PROTEIN 47"/>
    <property type="match status" value="1"/>
</dbReference>
<dbReference type="Gene3D" id="3.30.70.380">
    <property type="entry name" value="Ferrodoxin-fold anticodon-binding domain"/>
    <property type="match status" value="1"/>
</dbReference>
<keyword evidence="8" id="KW-0820">tRNA-binding</keyword>
<keyword evidence="15" id="KW-0648">Protein biosynthesis</keyword>
<evidence type="ECO:0000256" key="4">
    <source>
        <dbReference type="ARBA" id="ARBA00011209"/>
    </source>
</evidence>
<name>A0A7C1BE03_UNCW3</name>
<dbReference type="Gene3D" id="3.50.40.10">
    <property type="entry name" value="Phenylalanyl-trna Synthetase, Chain B, domain 3"/>
    <property type="match status" value="1"/>
</dbReference>
<keyword evidence="11" id="KW-0547">Nucleotide-binding</keyword>
<comment type="cofactor">
    <cofactor evidence="1">
        <name>Mg(2+)</name>
        <dbReference type="ChEBI" id="CHEBI:18420"/>
    </cofactor>
</comment>
<dbReference type="CDD" id="cd00769">
    <property type="entry name" value="PheRS_beta_core"/>
    <property type="match status" value="1"/>
</dbReference>
<dbReference type="GO" id="GO:0006432">
    <property type="term" value="P:phenylalanyl-tRNA aminoacylation"/>
    <property type="evidence" value="ECO:0007669"/>
    <property type="project" value="InterPro"/>
</dbReference>
<dbReference type="SUPFAM" id="SSF56037">
    <property type="entry name" value="PheT/TilS domain"/>
    <property type="match status" value="1"/>
</dbReference>
<evidence type="ECO:0000256" key="13">
    <source>
        <dbReference type="ARBA" id="ARBA00022842"/>
    </source>
</evidence>
<feature type="domain" description="B5" evidence="20">
    <location>
        <begin position="69"/>
        <end position="144"/>
    </location>
</feature>
<feature type="non-terminal residue" evidence="21">
    <location>
        <position position="1"/>
    </location>
</feature>
<dbReference type="GO" id="GO:0005524">
    <property type="term" value="F:ATP binding"/>
    <property type="evidence" value="ECO:0007669"/>
    <property type="project" value="UniProtKB-KW"/>
</dbReference>
<dbReference type="GO" id="GO:0000049">
    <property type="term" value="F:tRNA binding"/>
    <property type="evidence" value="ECO:0007669"/>
    <property type="project" value="UniProtKB-KW"/>
</dbReference>
<evidence type="ECO:0000256" key="14">
    <source>
        <dbReference type="ARBA" id="ARBA00022884"/>
    </source>
</evidence>
<dbReference type="Proteomes" id="UP000885931">
    <property type="component" value="Unassembled WGS sequence"/>
</dbReference>
<dbReference type="SUPFAM" id="SSF46955">
    <property type="entry name" value="Putative DNA-binding domain"/>
    <property type="match status" value="1"/>
</dbReference>
<keyword evidence="9 21" id="KW-0436">Ligase</keyword>
<dbReference type="FunFam" id="3.30.70.380:FF:000001">
    <property type="entry name" value="Phenylalanine--tRNA ligase beta subunit"/>
    <property type="match status" value="1"/>
</dbReference>
<dbReference type="SUPFAM" id="SSF54991">
    <property type="entry name" value="Anticodon-binding domain of PheRS"/>
    <property type="match status" value="1"/>
</dbReference>
<evidence type="ECO:0000256" key="9">
    <source>
        <dbReference type="ARBA" id="ARBA00022598"/>
    </source>
</evidence>
<gene>
    <name evidence="21" type="ORF">ENG67_03530</name>
</gene>
<evidence type="ECO:0000256" key="10">
    <source>
        <dbReference type="ARBA" id="ARBA00022723"/>
    </source>
</evidence>
<sequence>GSRRERHFRPELVRMWSQKLGIRTESSQRFERGADPGFPPDASARVAQLLLKLAGGVAGPVKDDFSELPRPSRVFLRKDYPSRLLGVDIPEEKTHDILAGLGFKVEDRGEAFYVEVPTRRRDISIEADLVEEVGRIYGYGNIPGKVESSGEFLGKKPRDLRHRVREIVSRLGFQEVQSLEFVSEREIKAFSAEDIAVRIMNPLTEQFSCVRPLLMMGLLNVVSINQRRGVRDVRIFQVGKEFRYRGSEELPEEREVLCAVASGRLEKNWLEKERELDFYDVKGLLTRLLEELGCGYDIEESDLPYLDYGAAVTVNGKRCGWIGRLKEEIAELYDLKFPLYVLEVEIASLEPCEKGPVEIPRYPPVKRDISVLMDEEVPYRELERLIRKASSSLLVEIRVIDVYRGKPLPEGKKSITVGLLYQHMERTLQDEEVDGEVEKIVEILAKEGYIIRGYEGGVRRS</sequence>
<dbReference type="InterPro" id="IPR041616">
    <property type="entry name" value="PheRS_beta_core"/>
</dbReference>
<dbReference type="InterPro" id="IPR036690">
    <property type="entry name" value="Fdx_antiC-bd_sf"/>
</dbReference>
<comment type="caution">
    <text evidence="21">The sequence shown here is derived from an EMBL/GenBank/DDBJ whole genome shotgun (WGS) entry which is preliminary data.</text>
</comment>
<evidence type="ECO:0000256" key="1">
    <source>
        <dbReference type="ARBA" id="ARBA00001946"/>
    </source>
</evidence>
<keyword evidence="16" id="KW-0030">Aminoacyl-tRNA synthetase</keyword>